<evidence type="ECO:0000313" key="6">
    <source>
        <dbReference type="EMBL" id="TGK95573.1"/>
    </source>
</evidence>
<evidence type="ECO:0000259" key="5">
    <source>
        <dbReference type="PROSITE" id="PS50111"/>
    </source>
</evidence>
<keyword evidence="7" id="KW-1185">Reference proteome</keyword>
<dbReference type="PANTHER" id="PTHR32089">
    <property type="entry name" value="METHYL-ACCEPTING CHEMOTAXIS PROTEIN MCPB"/>
    <property type="match status" value="1"/>
</dbReference>
<dbReference type="PROSITE" id="PS50111">
    <property type="entry name" value="CHEMOTAXIS_TRANSDUC_2"/>
    <property type="match status" value="1"/>
</dbReference>
<reference evidence="6" key="1">
    <citation type="journal article" date="2019" name="PLoS Negl. Trop. Dis.">
        <title>Revisiting the worldwide diversity of Leptospira species in the environment.</title>
        <authorList>
            <person name="Vincent A.T."/>
            <person name="Schiettekatte O."/>
            <person name="Bourhy P."/>
            <person name="Veyrier F.J."/>
            <person name="Picardeau M."/>
        </authorList>
    </citation>
    <scope>NUCLEOTIDE SEQUENCE [LARGE SCALE GENOMIC DNA]</scope>
    <source>
        <strain evidence="6">201800277</strain>
    </source>
</reference>
<evidence type="ECO:0000256" key="3">
    <source>
        <dbReference type="SAM" id="Coils"/>
    </source>
</evidence>
<dbReference type="OrthoDB" id="9816519at2"/>
<name>A0A2M9XZ66_9LEPT</name>
<dbReference type="GO" id="GO:0016020">
    <property type="term" value="C:membrane"/>
    <property type="evidence" value="ECO:0007669"/>
    <property type="project" value="InterPro"/>
</dbReference>
<gene>
    <name evidence="6" type="ORF">EHQ30_02745</name>
</gene>
<dbReference type="SUPFAM" id="SSF58104">
    <property type="entry name" value="Methyl-accepting chemotaxis protein (MCP) signaling domain"/>
    <property type="match status" value="1"/>
</dbReference>
<comment type="caution">
    <text evidence="6">The sequence shown here is derived from an EMBL/GenBank/DDBJ whole genome shotgun (WGS) entry which is preliminary data.</text>
</comment>
<protein>
    <submittedName>
        <fullName evidence="6">Methyl-accepting chemotaxis protein</fullName>
    </submittedName>
</protein>
<feature type="coiled-coil region" evidence="3">
    <location>
        <begin position="347"/>
        <end position="374"/>
    </location>
</feature>
<dbReference type="SMART" id="SM00283">
    <property type="entry name" value="MA"/>
    <property type="match status" value="1"/>
</dbReference>
<keyword evidence="1 2" id="KW-0807">Transducer</keyword>
<feature type="transmembrane region" description="Helical" evidence="4">
    <location>
        <begin position="9"/>
        <end position="29"/>
    </location>
</feature>
<feature type="transmembrane region" description="Helical" evidence="4">
    <location>
        <begin position="35"/>
        <end position="58"/>
    </location>
</feature>
<dbReference type="RefSeq" id="WP_100791783.1">
    <property type="nucleotide sequence ID" value="NZ_NPDQ01000007.1"/>
</dbReference>
<organism evidence="6 7">
    <name type="scientific">Leptospira brenneri</name>
    <dbReference type="NCBI Taxonomy" id="2023182"/>
    <lineage>
        <taxon>Bacteria</taxon>
        <taxon>Pseudomonadati</taxon>
        <taxon>Spirochaetota</taxon>
        <taxon>Spirochaetia</taxon>
        <taxon>Leptospirales</taxon>
        <taxon>Leptospiraceae</taxon>
        <taxon>Leptospira</taxon>
    </lineage>
</organism>
<evidence type="ECO:0000256" key="2">
    <source>
        <dbReference type="PROSITE-ProRule" id="PRU00284"/>
    </source>
</evidence>
<accession>A0A2M9XZ66</accession>
<sequence length="421" mass="46868">MKRSKTTQYVVLSLSLITIQLGSLVYQLVGVTDKSWIMIFFSLAGLFFSFALVAFALLQIQNYKKQFVIIKHTISNAIKGDLNVEPTIKANLKKRNEVDSILHSLFELLHIFQDIITLLKDATSGLSSSVDNAKLADDSFHSSLNRQKEYSENLDLTVRKMTENMTNIENASTNNYSTLIHVSESIKLLSEHINESEKNSNLSKSLTFGISEKIQKGNKAMEEMANVIENIATSSGKIEGMVTVIKEISERVNLLALNASIEAARAGEYGSGFAVVAQEVSKLATQTSNSIKEIDSNVKRNKEEVTLNRQKISETNLLYKEIIGEVKQIFEKIDFISESATNQMQIKNKLLLESEQLSRMLAEIKENITDQNNSQKLISDVAYAMDSSVDATFSEGENLSKLLAKIKSTTNDIGGVILLFK</sequence>
<dbReference type="PANTHER" id="PTHR32089:SF112">
    <property type="entry name" value="LYSOZYME-LIKE PROTEIN-RELATED"/>
    <property type="match status" value="1"/>
</dbReference>
<keyword evidence="4" id="KW-0812">Transmembrane</keyword>
<evidence type="ECO:0000256" key="1">
    <source>
        <dbReference type="ARBA" id="ARBA00023224"/>
    </source>
</evidence>
<feature type="domain" description="Methyl-accepting transducer" evidence="5">
    <location>
        <begin position="150"/>
        <end position="372"/>
    </location>
</feature>
<keyword evidence="4" id="KW-0472">Membrane</keyword>
<proteinExistence type="predicted"/>
<keyword evidence="4" id="KW-1133">Transmembrane helix</keyword>
<dbReference type="Gene3D" id="1.10.287.950">
    <property type="entry name" value="Methyl-accepting chemotaxis protein"/>
    <property type="match status" value="1"/>
</dbReference>
<evidence type="ECO:0000256" key="4">
    <source>
        <dbReference type="SAM" id="Phobius"/>
    </source>
</evidence>
<dbReference type="EMBL" id="RQFP01000001">
    <property type="protein sequence ID" value="TGK95573.1"/>
    <property type="molecule type" value="Genomic_DNA"/>
</dbReference>
<dbReference type="InterPro" id="IPR004089">
    <property type="entry name" value="MCPsignal_dom"/>
</dbReference>
<dbReference type="GO" id="GO:0007165">
    <property type="term" value="P:signal transduction"/>
    <property type="evidence" value="ECO:0007669"/>
    <property type="project" value="UniProtKB-KW"/>
</dbReference>
<dbReference type="Pfam" id="PF00015">
    <property type="entry name" value="MCPsignal"/>
    <property type="match status" value="1"/>
</dbReference>
<dbReference type="Proteomes" id="UP000297891">
    <property type="component" value="Unassembled WGS sequence"/>
</dbReference>
<evidence type="ECO:0000313" key="7">
    <source>
        <dbReference type="Proteomes" id="UP000297891"/>
    </source>
</evidence>
<keyword evidence="3" id="KW-0175">Coiled coil</keyword>
<dbReference type="AlphaFoldDB" id="A0A2M9XZ66"/>